<proteinExistence type="predicted"/>
<gene>
    <name evidence="1" type="ORF">Cvel_17098</name>
</gene>
<protein>
    <submittedName>
        <fullName evidence="1">Uncharacterized protein</fullName>
    </submittedName>
</protein>
<dbReference type="AlphaFoldDB" id="A0A0G4FI37"/>
<accession>A0A0G4FI37</accession>
<dbReference type="VEuPathDB" id="CryptoDB:Cvel_17098"/>
<dbReference type="EMBL" id="CDMZ01000383">
    <property type="protein sequence ID" value="CEM13073.1"/>
    <property type="molecule type" value="Genomic_DNA"/>
</dbReference>
<evidence type="ECO:0000313" key="1">
    <source>
        <dbReference type="EMBL" id="CEM13073.1"/>
    </source>
</evidence>
<reference evidence="1" key="1">
    <citation type="submission" date="2014-11" db="EMBL/GenBank/DDBJ databases">
        <authorList>
            <person name="Otto D Thomas"/>
            <person name="Naeem Raeece"/>
        </authorList>
    </citation>
    <scope>NUCLEOTIDE SEQUENCE</scope>
</reference>
<name>A0A0G4FI37_9ALVE</name>
<sequence length="144" mass="14510">MIGRVAGRGSERLPCCGAVGAGGMGISSTNGGAFGFSLRGDETEAALDWSEEEEEMSSSFETRKISVGECKARAAFNCAEGGEETPVAFSLAEGGEEALVAFSCTAGEEEAPAVCGCAEGGDKIPAAYNCAEGGKETPAACDYA</sequence>
<organism evidence="1">
    <name type="scientific">Chromera velia CCMP2878</name>
    <dbReference type="NCBI Taxonomy" id="1169474"/>
    <lineage>
        <taxon>Eukaryota</taxon>
        <taxon>Sar</taxon>
        <taxon>Alveolata</taxon>
        <taxon>Colpodellida</taxon>
        <taxon>Chromeraceae</taxon>
        <taxon>Chromera</taxon>
    </lineage>
</organism>